<proteinExistence type="predicted"/>
<gene>
    <name evidence="2" type="ORF">AVDCRST_MAG76-667</name>
</gene>
<feature type="region of interest" description="Disordered" evidence="1">
    <location>
        <begin position="30"/>
        <end position="50"/>
    </location>
</feature>
<feature type="compositionally biased region" description="Polar residues" evidence="1">
    <location>
        <begin position="119"/>
        <end position="129"/>
    </location>
</feature>
<reference evidence="2" key="1">
    <citation type="submission" date="2020-02" db="EMBL/GenBank/DDBJ databases">
        <authorList>
            <person name="Meier V. D."/>
        </authorList>
    </citation>
    <scope>NUCLEOTIDE SEQUENCE</scope>
    <source>
        <strain evidence="2">AVDCRST_MAG76</strain>
    </source>
</reference>
<dbReference type="AlphaFoldDB" id="A0A6J4HD93"/>
<feature type="non-terminal residue" evidence="2">
    <location>
        <position position="129"/>
    </location>
</feature>
<dbReference type="EMBL" id="CADCSZ010000041">
    <property type="protein sequence ID" value="CAA9221370.1"/>
    <property type="molecule type" value="Genomic_DNA"/>
</dbReference>
<name>A0A6J4HD93_9ACTN</name>
<evidence type="ECO:0000313" key="2">
    <source>
        <dbReference type="EMBL" id="CAA9221370.1"/>
    </source>
</evidence>
<organism evidence="2">
    <name type="scientific">uncultured Acidimicrobiales bacterium</name>
    <dbReference type="NCBI Taxonomy" id="310071"/>
    <lineage>
        <taxon>Bacteria</taxon>
        <taxon>Bacillati</taxon>
        <taxon>Actinomycetota</taxon>
        <taxon>Acidimicrobiia</taxon>
        <taxon>Acidimicrobiales</taxon>
        <taxon>environmental samples</taxon>
    </lineage>
</organism>
<feature type="region of interest" description="Disordered" evidence="1">
    <location>
        <begin position="108"/>
        <end position="129"/>
    </location>
</feature>
<protein>
    <submittedName>
        <fullName evidence="2">Uncharacterized protein</fullName>
    </submittedName>
</protein>
<evidence type="ECO:0000256" key="1">
    <source>
        <dbReference type="SAM" id="MobiDB-lite"/>
    </source>
</evidence>
<accession>A0A6J4HD93</accession>
<sequence length="129" mass="13497">MHLAGRKDYFGPGRRGVWWVDQTGRAEEEWAEGVVSSTRPSTGAVPASSRNVGEIRSGDLTLHAVAGELRAVGVAVSDGRPTTGPPPGWLAEVVVEALAQPIGVEELPAALKPGPPHPFTNQGFIQPGT</sequence>